<evidence type="ECO:0000313" key="4">
    <source>
        <dbReference type="Proteomes" id="UP001529338"/>
    </source>
</evidence>
<feature type="region of interest" description="Disordered" evidence="1">
    <location>
        <begin position="42"/>
        <end position="120"/>
    </location>
</feature>
<feature type="transmembrane region" description="Helical" evidence="2">
    <location>
        <begin position="16"/>
        <end position="36"/>
    </location>
</feature>
<sequence length="236" mass="23050">MSASQTSAPAPRSRRAWWWAAAAAVVVAAVVLWLVLHGGASDAASGGGTPSASGSTSASAPAASTSPSSGPAATPGATQGPTPSPSKVAPSPEPSVSVPVPPIDNRKPTQAPAHASATSAGVTVRVTRFASVTTKGTGPGELSGPGVAVTIELRNDGSTTFDASAVTVSVYAGAAGTPLATVDSDPANAPVADVPKGATRSGTYVFRVTDPNAVFAVFVDLAPDAAPIVFQGLRLS</sequence>
<evidence type="ECO:0000313" key="3">
    <source>
        <dbReference type="EMBL" id="MDM7855581.1"/>
    </source>
</evidence>
<keyword evidence="4" id="KW-1185">Reference proteome</keyword>
<proteinExistence type="predicted"/>
<feature type="compositionally biased region" description="Low complexity" evidence="1">
    <location>
        <begin position="85"/>
        <end position="98"/>
    </location>
</feature>
<organism evidence="3 4">
    <name type="scientific">Cellulomonas alba</name>
    <dbReference type="NCBI Taxonomy" id="3053467"/>
    <lineage>
        <taxon>Bacteria</taxon>
        <taxon>Bacillati</taxon>
        <taxon>Actinomycetota</taxon>
        <taxon>Actinomycetes</taxon>
        <taxon>Micrococcales</taxon>
        <taxon>Cellulomonadaceae</taxon>
        <taxon>Cellulomonas</taxon>
    </lineage>
</organism>
<evidence type="ECO:0000256" key="1">
    <source>
        <dbReference type="SAM" id="MobiDB-lite"/>
    </source>
</evidence>
<keyword evidence="2" id="KW-0472">Membrane</keyword>
<comment type="caution">
    <text evidence="3">The sequence shown here is derived from an EMBL/GenBank/DDBJ whole genome shotgun (WGS) entry which is preliminary data.</text>
</comment>
<reference evidence="3 4" key="1">
    <citation type="submission" date="2023-06" db="EMBL/GenBank/DDBJ databases">
        <title>Cellulomonas sp. MW4 Whole genome sequence.</title>
        <authorList>
            <person name="Park S."/>
        </authorList>
    </citation>
    <scope>NUCLEOTIDE SEQUENCE [LARGE SCALE GENOMIC DNA]</scope>
    <source>
        <strain evidence="3 4">MW4</strain>
    </source>
</reference>
<accession>A0ABT7SHB7</accession>
<keyword evidence="2" id="KW-0812">Transmembrane</keyword>
<evidence type="ECO:0000256" key="2">
    <source>
        <dbReference type="SAM" id="Phobius"/>
    </source>
</evidence>
<name>A0ABT7SHB7_9CELL</name>
<feature type="compositionally biased region" description="Low complexity" evidence="1">
    <location>
        <begin position="42"/>
        <end position="78"/>
    </location>
</feature>
<protein>
    <recommendedName>
        <fullName evidence="5">DUF4352 domain-containing protein</fullName>
    </recommendedName>
</protein>
<keyword evidence="2" id="KW-1133">Transmembrane helix</keyword>
<dbReference type="EMBL" id="JAUCGQ010000001">
    <property type="protein sequence ID" value="MDM7855581.1"/>
    <property type="molecule type" value="Genomic_DNA"/>
</dbReference>
<evidence type="ECO:0008006" key="5">
    <source>
        <dbReference type="Google" id="ProtNLM"/>
    </source>
</evidence>
<dbReference type="Proteomes" id="UP001529338">
    <property type="component" value="Unassembled WGS sequence"/>
</dbReference>
<gene>
    <name evidence="3" type="ORF">QRT04_11640</name>
</gene>
<dbReference type="RefSeq" id="WP_289455421.1">
    <property type="nucleotide sequence ID" value="NZ_JAUCGQ010000001.1"/>
</dbReference>